<keyword evidence="2" id="KW-0489">Methyltransferase</keyword>
<dbReference type="PANTHER" id="PTHR44068:SF11">
    <property type="entry name" value="GERANYL DIPHOSPHATE 2-C-METHYLTRANSFERASE"/>
    <property type="match status" value="1"/>
</dbReference>
<dbReference type="CDD" id="cd02440">
    <property type="entry name" value="AdoMet_MTases"/>
    <property type="match status" value="1"/>
</dbReference>
<feature type="domain" description="Methyltransferase" evidence="1">
    <location>
        <begin position="69"/>
        <end position="165"/>
    </location>
</feature>
<gene>
    <name evidence="2" type="ORF">FHU38_003373</name>
</gene>
<evidence type="ECO:0000313" key="3">
    <source>
        <dbReference type="Proteomes" id="UP000545493"/>
    </source>
</evidence>
<keyword evidence="2" id="KW-0808">Transferase</keyword>
<reference evidence="2 3" key="1">
    <citation type="submission" date="2020-03" db="EMBL/GenBank/DDBJ databases">
        <title>Sequencing the genomes of 1000 actinobacteria strains.</title>
        <authorList>
            <person name="Klenk H.-P."/>
        </authorList>
    </citation>
    <scope>NUCLEOTIDE SEQUENCE [LARGE SCALE GENOMIC DNA]</scope>
    <source>
        <strain evidence="2 3">DSM 45685</strain>
    </source>
</reference>
<sequence>MTTAAFVPEQSDVIAFYDQAGPMISMLAGRNSHSGYWRGDDDDNSLPAATDTLTDVVIEHLDVTAGQRVLDVGSGLGGPAVRLAQSTGAEVVGIELSRNLIEESTAWAHAEGVAGQVRFDFADAMAELPFEEGGFDAVMVIESFVHMSDRAAAFRQIGRALRPGGRLVFTDFYEKRPFTGERLAMNEMFRRAMLNSPFPRLEDYPAMLRPAGLYLTEYLDLSDRVARYYPELASNLRELVGALGQEGIAALEAVCRNCMATGEPNYLLMTAVRE</sequence>
<dbReference type="RefSeq" id="WP_167172522.1">
    <property type="nucleotide sequence ID" value="NZ_JAAOYM010000001.1"/>
</dbReference>
<accession>A0A7X5ZRM4</accession>
<evidence type="ECO:0000259" key="1">
    <source>
        <dbReference type="Pfam" id="PF13649"/>
    </source>
</evidence>
<comment type="caution">
    <text evidence="2">The sequence shown here is derived from an EMBL/GenBank/DDBJ whole genome shotgun (WGS) entry which is preliminary data.</text>
</comment>
<organism evidence="2 3">
    <name type="scientific">Saccharomonospora amisosensis</name>
    <dbReference type="NCBI Taxonomy" id="1128677"/>
    <lineage>
        <taxon>Bacteria</taxon>
        <taxon>Bacillati</taxon>
        <taxon>Actinomycetota</taxon>
        <taxon>Actinomycetes</taxon>
        <taxon>Pseudonocardiales</taxon>
        <taxon>Pseudonocardiaceae</taxon>
        <taxon>Saccharomonospora</taxon>
    </lineage>
</organism>
<dbReference type="Proteomes" id="UP000545493">
    <property type="component" value="Unassembled WGS sequence"/>
</dbReference>
<dbReference type="PANTHER" id="PTHR44068">
    <property type="entry name" value="ZGC:194242"/>
    <property type="match status" value="1"/>
</dbReference>
<name>A0A7X5ZRM4_9PSEU</name>
<dbReference type="InterPro" id="IPR029063">
    <property type="entry name" value="SAM-dependent_MTases_sf"/>
</dbReference>
<keyword evidence="3" id="KW-1185">Reference proteome</keyword>
<dbReference type="GO" id="GO:0032259">
    <property type="term" value="P:methylation"/>
    <property type="evidence" value="ECO:0007669"/>
    <property type="project" value="UniProtKB-KW"/>
</dbReference>
<dbReference type="Pfam" id="PF13649">
    <property type="entry name" value="Methyltransf_25"/>
    <property type="match status" value="1"/>
</dbReference>
<dbReference type="EMBL" id="JAAOYM010000001">
    <property type="protein sequence ID" value="NIJ13029.1"/>
    <property type="molecule type" value="Genomic_DNA"/>
</dbReference>
<dbReference type="InterPro" id="IPR041698">
    <property type="entry name" value="Methyltransf_25"/>
</dbReference>
<dbReference type="GO" id="GO:0008168">
    <property type="term" value="F:methyltransferase activity"/>
    <property type="evidence" value="ECO:0007669"/>
    <property type="project" value="UniProtKB-KW"/>
</dbReference>
<dbReference type="Gene3D" id="3.40.50.150">
    <property type="entry name" value="Vaccinia Virus protein VP39"/>
    <property type="match status" value="1"/>
</dbReference>
<dbReference type="InterPro" id="IPR050447">
    <property type="entry name" value="Erg6_SMT_methyltransf"/>
</dbReference>
<dbReference type="SUPFAM" id="SSF53335">
    <property type="entry name" value="S-adenosyl-L-methionine-dependent methyltransferases"/>
    <property type="match status" value="1"/>
</dbReference>
<protein>
    <submittedName>
        <fullName evidence="2">Cyclopropane fatty-acyl-phospholipid synthase-like methyltransferase</fullName>
    </submittedName>
</protein>
<proteinExistence type="predicted"/>
<evidence type="ECO:0000313" key="2">
    <source>
        <dbReference type="EMBL" id="NIJ13029.1"/>
    </source>
</evidence>
<dbReference type="AlphaFoldDB" id="A0A7X5ZRM4"/>